<organism evidence="10 11">
    <name type="scientific">Gemmobacter megaterium</name>
    <dbReference type="NCBI Taxonomy" id="1086013"/>
    <lineage>
        <taxon>Bacteria</taxon>
        <taxon>Pseudomonadati</taxon>
        <taxon>Pseudomonadota</taxon>
        <taxon>Alphaproteobacteria</taxon>
        <taxon>Rhodobacterales</taxon>
        <taxon>Paracoccaceae</taxon>
        <taxon>Gemmobacter</taxon>
    </lineage>
</organism>
<dbReference type="SUPFAM" id="SSF46626">
    <property type="entry name" value="Cytochrome c"/>
    <property type="match status" value="1"/>
</dbReference>
<evidence type="ECO:0000259" key="9">
    <source>
        <dbReference type="PROSITE" id="PS51007"/>
    </source>
</evidence>
<protein>
    <submittedName>
        <fullName evidence="10">Cytochrome C oxidase, cbb3-type, subunit III</fullName>
    </submittedName>
</protein>
<evidence type="ECO:0000256" key="6">
    <source>
        <dbReference type="ARBA" id="ARBA00022982"/>
    </source>
</evidence>
<evidence type="ECO:0000313" key="11">
    <source>
        <dbReference type="Proteomes" id="UP000186141"/>
    </source>
</evidence>
<dbReference type="InterPro" id="IPR051459">
    <property type="entry name" value="Cytochrome_c-type_DH"/>
</dbReference>
<dbReference type="OrthoDB" id="9811281at2"/>
<evidence type="ECO:0000256" key="3">
    <source>
        <dbReference type="ARBA" id="ARBA00022617"/>
    </source>
</evidence>
<keyword evidence="11" id="KW-1185">Reference proteome</keyword>
<evidence type="ECO:0000256" key="8">
    <source>
        <dbReference type="PROSITE-ProRule" id="PRU00433"/>
    </source>
</evidence>
<dbReference type="GO" id="GO:0005506">
    <property type="term" value="F:iron ion binding"/>
    <property type="evidence" value="ECO:0007669"/>
    <property type="project" value="InterPro"/>
</dbReference>
<evidence type="ECO:0000313" key="10">
    <source>
        <dbReference type="EMBL" id="SIT23074.1"/>
    </source>
</evidence>
<evidence type="ECO:0000256" key="1">
    <source>
        <dbReference type="ARBA" id="ARBA00001926"/>
    </source>
</evidence>
<dbReference type="InterPro" id="IPR009056">
    <property type="entry name" value="Cyt_c-like_dom"/>
</dbReference>
<evidence type="ECO:0000256" key="4">
    <source>
        <dbReference type="ARBA" id="ARBA00022660"/>
    </source>
</evidence>
<reference evidence="10 11" key="1">
    <citation type="submission" date="2017-01" db="EMBL/GenBank/DDBJ databases">
        <authorList>
            <person name="Mah S.A."/>
            <person name="Swanson W.J."/>
            <person name="Moy G.W."/>
            <person name="Vacquier V.D."/>
        </authorList>
    </citation>
    <scope>NUCLEOTIDE SEQUENCE [LARGE SCALE GENOMIC DNA]</scope>
    <source>
        <strain evidence="10 11">DSM 26375</strain>
    </source>
</reference>
<dbReference type="InterPro" id="IPR036909">
    <property type="entry name" value="Cyt_c-like_dom_sf"/>
</dbReference>
<keyword evidence="3 8" id="KW-0349">Heme</keyword>
<keyword evidence="2" id="KW-0813">Transport</keyword>
<evidence type="ECO:0000256" key="5">
    <source>
        <dbReference type="ARBA" id="ARBA00022723"/>
    </source>
</evidence>
<dbReference type="RefSeq" id="WP_083701371.1">
    <property type="nucleotide sequence ID" value="NZ_BMEH01000013.1"/>
</dbReference>
<sequence length="135" mass="14758">MALLGTMVLVSPVSADEIAEGRALYVEHCAACHGVNLEGAPDWQSRGPDGRFPAPPHDETGHTWHHGDAMLFDYTRRGGQAFLDDLGVRFDSGMPAFDDVLSDAEIEAILAYIRSTWPERMRAFQAERTAAEGAD</sequence>
<dbReference type="PROSITE" id="PS51007">
    <property type="entry name" value="CYTC"/>
    <property type="match status" value="1"/>
</dbReference>
<dbReference type="GO" id="GO:0009055">
    <property type="term" value="F:electron transfer activity"/>
    <property type="evidence" value="ECO:0007669"/>
    <property type="project" value="InterPro"/>
</dbReference>
<dbReference type="PRINTS" id="PR00605">
    <property type="entry name" value="CYTCHROMECIC"/>
</dbReference>
<dbReference type="AlphaFoldDB" id="A0A1N7QJW9"/>
<gene>
    <name evidence="10" type="ORF">SAMN05421774_11334</name>
</gene>
<keyword evidence="5 8" id="KW-0479">Metal-binding</keyword>
<dbReference type="GO" id="GO:0020037">
    <property type="term" value="F:heme binding"/>
    <property type="evidence" value="ECO:0007669"/>
    <property type="project" value="InterPro"/>
</dbReference>
<keyword evidence="6" id="KW-0249">Electron transport</keyword>
<dbReference type="Gene3D" id="1.10.760.10">
    <property type="entry name" value="Cytochrome c-like domain"/>
    <property type="match status" value="1"/>
</dbReference>
<comment type="cofactor">
    <cofactor evidence="1">
        <name>heme c</name>
        <dbReference type="ChEBI" id="CHEBI:61717"/>
    </cofactor>
</comment>
<keyword evidence="4" id="KW-0679">Respiratory chain</keyword>
<evidence type="ECO:0000256" key="2">
    <source>
        <dbReference type="ARBA" id="ARBA00022448"/>
    </source>
</evidence>
<keyword evidence="7 8" id="KW-0408">Iron</keyword>
<accession>A0A1N7QJW9</accession>
<dbReference type="InterPro" id="IPR008168">
    <property type="entry name" value="Cyt_C_IC"/>
</dbReference>
<dbReference type="EMBL" id="FTOT01000013">
    <property type="protein sequence ID" value="SIT23074.1"/>
    <property type="molecule type" value="Genomic_DNA"/>
</dbReference>
<dbReference type="PANTHER" id="PTHR35008:SF4">
    <property type="entry name" value="BLL4482 PROTEIN"/>
    <property type="match status" value="1"/>
</dbReference>
<dbReference type="STRING" id="1086013.SAMN05421774_11334"/>
<proteinExistence type="predicted"/>
<feature type="domain" description="Cytochrome c" evidence="9">
    <location>
        <begin position="16"/>
        <end position="117"/>
    </location>
</feature>
<evidence type="ECO:0000256" key="7">
    <source>
        <dbReference type="ARBA" id="ARBA00023004"/>
    </source>
</evidence>
<dbReference type="Pfam" id="PF00034">
    <property type="entry name" value="Cytochrom_C"/>
    <property type="match status" value="1"/>
</dbReference>
<name>A0A1N7QJW9_9RHOB</name>
<dbReference type="PANTHER" id="PTHR35008">
    <property type="entry name" value="BLL4482 PROTEIN-RELATED"/>
    <property type="match status" value="1"/>
</dbReference>
<dbReference type="Proteomes" id="UP000186141">
    <property type="component" value="Unassembled WGS sequence"/>
</dbReference>